<dbReference type="GO" id="GO:1904680">
    <property type="term" value="F:peptide transmembrane transporter activity"/>
    <property type="evidence" value="ECO:0007669"/>
    <property type="project" value="TreeGrafter"/>
</dbReference>
<proteinExistence type="inferred from homology"/>
<dbReference type="InterPro" id="IPR030678">
    <property type="entry name" value="Peptide/Ni-bd"/>
</dbReference>
<organism evidence="5 6">
    <name type="scientific">Sumerlaea chitinivorans</name>
    <dbReference type="NCBI Taxonomy" id="2250252"/>
    <lineage>
        <taxon>Bacteria</taxon>
        <taxon>Candidatus Sumerlaeota</taxon>
        <taxon>Candidatus Sumerlaeia</taxon>
        <taxon>Candidatus Sumerlaeales</taxon>
        <taxon>Candidatus Sumerlaeaceae</taxon>
        <taxon>Candidatus Sumerlaea</taxon>
    </lineage>
</organism>
<dbReference type="Gene3D" id="3.90.76.10">
    <property type="entry name" value="Dipeptide-binding Protein, Domain 1"/>
    <property type="match status" value="1"/>
</dbReference>
<dbReference type="Proteomes" id="UP000262583">
    <property type="component" value="Chromosome"/>
</dbReference>
<keyword evidence="3" id="KW-0732">Signal</keyword>
<evidence type="ECO:0000256" key="1">
    <source>
        <dbReference type="ARBA" id="ARBA00005695"/>
    </source>
</evidence>
<dbReference type="Gene3D" id="3.10.105.10">
    <property type="entry name" value="Dipeptide-binding Protein, Domain 3"/>
    <property type="match status" value="1"/>
</dbReference>
<dbReference type="Pfam" id="PF00496">
    <property type="entry name" value="SBP_bac_5"/>
    <property type="match status" value="1"/>
</dbReference>
<dbReference type="PROSITE" id="PS51257">
    <property type="entry name" value="PROKAR_LIPOPROTEIN"/>
    <property type="match status" value="1"/>
</dbReference>
<dbReference type="PIRSF" id="PIRSF002741">
    <property type="entry name" value="MppA"/>
    <property type="match status" value="1"/>
</dbReference>
<evidence type="ECO:0000313" key="5">
    <source>
        <dbReference type="EMBL" id="AXA36201.1"/>
    </source>
</evidence>
<dbReference type="SUPFAM" id="SSF53850">
    <property type="entry name" value="Periplasmic binding protein-like II"/>
    <property type="match status" value="1"/>
</dbReference>
<evidence type="ECO:0000313" key="6">
    <source>
        <dbReference type="Proteomes" id="UP000262583"/>
    </source>
</evidence>
<protein>
    <submittedName>
        <fullName evidence="5">Dipeptide-binding ABC transporter, periplasmic substrate-binding component</fullName>
    </submittedName>
</protein>
<dbReference type="InterPro" id="IPR000914">
    <property type="entry name" value="SBP_5_dom"/>
</dbReference>
<dbReference type="GO" id="GO:0043190">
    <property type="term" value="C:ATP-binding cassette (ABC) transporter complex"/>
    <property type="evidence" value="ECO:0007669"/>
    <property type="project" value="InterPro"/>
</dbReference>
<gene>
    <name evidence="5" type="ORF">BRCON_1424</name>
</gene>
<dbReference type="GO" id="GO:0042597">
    <property type="term" value="C:periplasmic space"/>
    <property type="evidence" value="ECO:0007669"/>
    <property type="project" value="UniProtKB-ARBA"/>
</dbReference>
<dbReference type="PANTHER" id="PTHR30290">
    <property type="entry name" value="PERIPLASMIC BINDING COMPONENT OF ABC TRANSPORTER"/>
    <property type="match status" value="1"/>
</dbReference>
<evidence type="ECO:0000256" key="2">
    <source>
        <dbReference type="ARBA" id="ARBA00022448"/>
    </source>
</evidence>
<evidence type="ECO:0000259" key="4">
    <source>
        <dbReference type="Pfam" id="PF00496"/>
    </source>
</evidence>
<dbReference type="AlphaFoldDB" id="A0A2Z4Y4R7"/>
<evidence type="ECO:0000256" key="3">
    <source>
        <dbReference type="ARBA" id="ARBA00022729"/>
    </source>
</evidence>
<dbReference type="KEGG" id="schv:BRCON_1424"/>
<dbReference type="PANTHER" id="PTHR30290:SF9">
    <property type="entry name" value="OLIGOPEPTIDE-BINDING PROTEIN APPA"/>
    <property type="match status" value="1"/>
</dbReference>
<accession>A0A2Z4Y4R7</accession>
<comment type="similarity">
    <text evidence="1">Belongs to the bacterial solute-binding protein 5 family.</text>
</comment>
<sequence length="547" mass="59458">MVRAVLRGGGQRRFTLVVLGFCMAALVGCMGRDDRASSGSPLQGGKRRLVWALRGNAEVTDPAMVADTDSGFVVAQVCEGLVRFEGGSSKVIPALAESEPEISADGMRWKFRLRRGVTFHDGTPLTAEAVRFSFMRQMDPSHPYYVAGRMTAARRLFGDPTTTESVIVRDIETPDDWTVVFVLAQPRASFARNLAVPQAAIVSPRAVMNAAADGQTTMVGTGPFRVAAVRPGRSIVLERNARYWGEPPRIESVELRMISEAVERERALRQQQCDVAAGLPPQTLATLARSKEFMVTTAAGMTGCVLLLNHAVPPLDSARVRRGVALAIGREKLVRDLLFGYGDAGYGWLPPAMVEASRPDAQSENFGDVNEAKRLFAEAGVPGGFTVKLMALAVPRVYNPAGAAVAEKVAQDLTACGLTVILERVPLEVASRRVADGDYQMAVWGAVAWNGDPSAYWADLFGDGQTNALNYRSGELHALLRQLETEIGEPQRKATCAQIEKLLHAEIPCVPLFYARQAVVARREVRIEHLNVMGLTRLDSVSMVREE</sequence>
<dbReference type="GO" id="GO:0015833">
    <property type="term" value="P:peptide transport"/>
    <property type="evidence" value="ECO:0007669"/>
    <property type="project" value="TreeGrafter"/>
</dbReference>
<feature type="domain" description="Solute-binding protein family 5" evidence="4">
    <location>
        <begin position="90"/>
        <end position="466"/>
    </location>
</feature>
<name>A0A2Z4Y4R7_SUMC1</name>
<dbReference type="InterPro" id="IPR039424">
    <property type="entry name" value="SBP_5"/>
</dbReference>
<dbReference type="EMBL" id="CP030759">
    <property type="protein sequence ID" value="AXA36201.1"/>
    <property type="molecule type" value="Genomic_DNA"/>
</dbReference>
<keyword evidence="2" id="KW-0813">Transport</keyword>
<reference evidence="5 6" key="1">
    <citation type="submission" date="2018-05" db="EMBL/GenBank/DDBJ databases">
        <title>A metagenomic window into the 2 km-deep terrestrial subsurface aquifer revealed taxonomically and functionally diverse microbial community comprising novel uncultured bacterial lineages.</title>
        <authorList>
            <person name="Kadnikov V.V."/>
            <person name="Mardanov A.V."/>
            <person name="Beletsky A.V."/>
            <person name="Banks D."/>
            <person name="Pimenov N.V."/>
            <person name="Frank Y.A."/>
            <person name="Karnachuk O.V."/>
            <person name="Ravin N.V."/>
        </authorList>
    </citation>
    <scope>NUCLEOTIDE SEQUENCE [LARGE SCALE GENOMIC DNA]</scope>
    <source>
        <strain evidence="5">BY</strain>
    </source>
</reference>
<dbReference type="Gene3D" id="3.40.190.10">
    <property type="entry name" value="Periplasmic binding protein-like II"/>
    <property type="match status" value="1"/>
</dbReference>